<gene>
    <name evidence="2" type="ORF">JI435_119160</name>
</gene>
<feature type="compositionally biased region" description="Basic and acidic residues" evidence="1">
    <location>
        <begin position="273"/>
        <end position="305"/>
    </location>
</feature>
<dbReference type="Proteomes" id="UP000663193">
    <property type="component" value="Chromosome 20"/>
</dbReference>
<feature type="region of interest" description="Disordered" evidence="1">
    <location>
        <begin position="1"/>
        <end position="36"/>
    </location>
</feature>
<name>A0A7U2IB21_PHANO</name>
<keyword evidence="3" id="KW-1185">Reference proteome</keyword>
<dbReference type="OMA" id="HEMEIYD"/>
<dbReference type="EMBL" id="CP069042">
    <property type="protein sequence ID" value="QRD06547.1"/>
    <property type="molecule type" value="Genomic_DNA"/>
</dbReference>
<dbReference type="OrthoDB" id="3762311at2759"/>
<evidence type="ECO:0000313" key="3">
    <source>
        <dbReference type="Proteomes" id="UP000663193"/>
    </source>
</evidence>
<sequence>MTSQNGLSPLAQPFESSQSASGSDDGPLNPHAQPFTAKILTPDSTPAHFDMYVSKETNLPFATAYPNVYVPGICTIFPPAMPSDRVDLRLCHLKDRKAFEKGERVLICKGNIALVDLPGALFLATSTKPELLIHGLIKLPHDIDARGVVLLIAYINKMVSWRHNDLRMRHHEMEIYDMLSITAAAALLGMEQYTAHIYRKCEAVLHNDLPSYDDIDAVTYFAREHPRMLYILASNNLAKKMRENQIPDVEDFTAYLSYNHILNEQIQMAHTRHADYVSRSQKREQEEQDRIQRANKTREYHERAKASAIARAQQREQWEQGREEREQEQAKRAKEREQHKKDKAEEDKKYWAKKKEEATVDEKSVLEKVKLAVDKRKFTLRERAHWRKTRDTKLPKGC</sequence>
<accession>A0A7U2IB21</accession>
<proteinExistence type="predicted"/>
<dbReference type="VEuPathDB" id="FungiDB:JI435_119160"/>
<feature type="region of interest" description="Disordered" evidence="1">
    <location>
        <begin position="273"/>
        <end position="348"/>
    </location>
</feature>
<evidence type="ECO:0000313" key="2">
    <source>
        <dbReference type="EMBL" id="QRD06547.1"/>
    </source>
</evidence>
<evidence type="ECO:0000256" key="1">
    <source>
        <dbReference type="SAM" id="MobiDB-lite"/>
    </source>
</evidence>
<protein>
    <submittedName>
        <fullName evidence="2">Uncharacterized protein</fullName>
    </submittedName>
</protein>
<reference evidence="3" key="1">
    <citation type="journal article" date="2021" name="BMC Genomics">
        <title>Chromosome-level genome assembly and manually-curated proteome of model necrotroph Parastagonospora nodorum Sn15 reveals a genome-wide trove of candidate effector homologs, and redundancy of virulence-related functions within an accessory chromosome.</title>
        <authorList>
            <person name="Bertazzoni S."/>
            <person name="Jones D.A.B."/>
            <person name="Phan H.T."/>
            <person name="Tan K.-C."/>
            <person name="Hane J.K."/>
        </authorList>
    </citation>
    <scope>NUCLEOTIDE SEQUENCE [LARGE SCALE GENOMIC DNA]</scope>
    <source>
        <strain evidence="3">SN15 / ATCC MYA-4574 / FGSC 10173)</strain>
    </source>
</reference>
<organism evidence="2 3">
    <name type="scientific">Phaeosphaeria nodorum (strain SN15 / ATCC MYA-4574 / FGSC 10173)</name>
    <name type="common">Glume blotch fungus</name>
    <name type="synonym">Parastagonospora nodorum</name>
    <dbReference type="NCBI Taxonomy" id="321614"/>
    <lineage>
        <taxon>Eukaryota</taxon>
        <taxon>Fungi</taxon>
        <taxon>Dikarya</taxon>
        <taxon>Ascomycota</taxon>
        <taxon>Pezizomycotina</taxon>
        <taxon>Dothideomycetes</taxon>
        <taxon>Pleosporomycetidae</taxon>
        <taxon>Pleosporales</taxon>
        <taxon>Pleosporineae</taxon>
        <taxon>Phaeosphaeriaceae</taxon>
        <taxon>Parastagonospora</taxon>
    </lineage>
</organism>
<dbReference type="AlphaFoldDB" id="A0A7U2IB21"/>
<feature type="compositionally biased region" description="Basic and acidic residues" evidence="1">
    <location>
        <begin position="313"/>
        <end position="348"/>
    </location>
</feature>